<gene>
    <name evidence="1" type="ORF">ENV52_06395</name>
</gene>
<dbReference type="EMBL" id="DTGR01000103">
    <property type="protein sequence ID" value="HHS29314.1"/>
    <property type="molecule type" value="Genomic_DNA"/>
</dbReference>
<accession>A0A7V6A319</accession>
<protein>
    <submittedName>
        <fullName evidence="1">Uncharacterized protein</fullName>
    </submittedName>
</protein>
<name>A0A7V6A319_9BACT</name>
<comment type="caution">
    <text evidence="1">The sequence shown here is derived from an EMBL/GenBank/DDBJ whole genome shotgun (WGS) entry which is preliminary data.</text>
</comment>
<evidence type="ECO:0000313" key="1">
    <source>
        <dbReference type="EMBL" id="HHS29314.1"/>
    </source>
</evidence>
<proteinExistence type="predicted"/>
<dbReference type="AlphaFoldDB" id="A0A7V6A319"/>
<reference evidence="1" key="1">
    <citation type="journal article" date="2020" name="mSystems">
        <title>Genome- and Community-Level Interaction Insights into Carbon Utilization and Element Cycling Functions of Hydrothermarchaeota in Hydrothermal Sediment.</title>
        <authorList>
            <person name="Zhou Z."/>
            <person name="Liu Y."/>
            <person name="Xu W."/>
            <person name="Pan J."/>
            <person name="Luo Z.H."/>
            <person name="Li M."/>
        </authorList>
    </citation>
    <scope>NUCLEOTIDE SEQUENCE [LARGE SCALE GENOMIC DNA]</scope>
    <source>
        <strain evidence="1">SpSt-767</strain>
    </source>
</reference>
<sequence length="135" mass="15067">MPSILSSLMEDSGRDLIPPELVPKGNLLGELGIKMGSKFAQQLIPQIYGTFEKEARSLINKYLDTLTTQDLLALEGAVALAQINQADDVAQVTLRFPKLETSLHLTMGRTPQDRTWRVISVSYEDLKELVKKKLL</sequence>
<organism evidence="1">
    <name type="scientific">Desulfobacca acetoxidans</name>
    <dbReference type="NCBI Taxonomy" id="60893"/>
    <lineage>
        <taxon>Bacteria</taxon>
        <taxon>Pseudomonadati</taxon>
        <taxon>Thermodesulfobacteriota</taxon>
        <taxon>Desulfobaccia</taxon>
        <taxon>Desulfobaccales</taxon>
        <taxon>Desulfobaccaceae</taxon>
        <taxon>Desulfobacca</taxon>
    </lineage>
</organism>